<dbReference type="InterPro" id="IPR004485">
    <property type="entry name" value="Cobalamin_biosynth_CobD/CbiB"/>
</dbReference>
<dbReference type="PANTHER" id="PTHR34308">
    <property type="entry name" value="COBALAMIN BIOSYNTHESIS PROTEIN CBIB"/>
    <property type="match status" value="1"/>
</dbReference>
<evidence type="ECO:0000313" key="11">
    <source>
        <dbReference type="Proteomes" id="UP000606889"/>
    </source>
</evidence>
<evidence type="ECO:0000256" key="9">
    <source>
        <dbReference type="HAMAP-Rule" id="MF_00024"/>
    </source>
</evidence>
<keyword evidence="11" id="KW-1185">Reference proteome</keyword>
<evidence type="ECO:0000256" key="3">
    <source>
        <dbReference type="ARBA" id="ARBA00006263"/>
    </source>
</evidence>
<gene>
    <name evidence="9 10" type="primary">cobD</name>
    <name evidence="10" type="ORF">H8S18_12570</name>
</gene>
<dbReference type="Pfam" id="PF03186">
    <property type="entry name" value="CobD_Cbib"/>
    <property type="match status" value="1"/>
</dbReference>
<dbReference type="Proteomes" id="UP000606889">
    <property type="component" value="Unassembled WGS sequence"/>
</dbReference>
<evidence type="ECO:0000256" key="6">
    <source>
        <dbReference type="ARBA" id="ARBA00022692"/>
    </source>
</evidence>
<accession>A0ABR7EJ58</accession>
<evidence type="ECO:0000256" key="7">
    <source>
        <dbReference type="ARBA" id="ARBA00022989"/>
    </source>
</evidence>
<proteinExistence type="inferred from homology"/>
<comment type="caution">
    <text evidence="10">The sequence shown here is derived from an EMBL/GenBank/DDBJ whole genome shotgun (WGS) entry which is preliminary data.</text>
</comment>
<feature type="transmembrane region" description="Helical" evidence="9">
    <location>
        <begin position="293"/>
        <end position="316"/>
    </location>
</feature>
<feature type="transmembrane region" description="Helical" evidence="9">
    <location>
        <begin position="201"/>
        <end position="221"/>
    </location>
</feature>
<dbReference type="NCBIfam" id="TIGR00380">
    <property type="entry name" value="cobal_cbiB"/>
    <property type="match status" value="1"/>
</dbReference>
<name>A0ABR7EJ58_9FIRM</name>
<keyword evidence="4 9" id="KW-1003">Cell membrane</keyword>
<protein>
    <recommendedName>
        <fullName evidence="9">Cobalamin biosynthesis protein CobD</fullName>
    </recommendedName>
</protein>
<organism evidence="10 11">
    <name type="scientific">Christensenella tenuis</name>
    <dbReference type="NCBI Taxonomy" id="2763033"/>
    <lineage>
        <taxon>Bacteria</taxon>
        <taxon>Bacillati</taxon>
        <taxon>Bacillota</taxon>
        <taxon>Clostridia</taxon>
        <taxon>Christensenellales</taxon>
        <taxon>Christensenellaceae</taxon>
        <taxon>Christensenella</taxon>
    </lineage>
</organism>
<keyword evidence="7 9" id="KW-1133">Transmembrane helix</keyword>
<dbReference type="EMBL" id="JACOON010000007">
    <property type="protein sequence ID" value="MBC5649174.1"/>
    <property type="molecule type" value="Genomic_DNA"/>
</dbReference>
<dbReference type="PANTHER" id="PTHR34308:SF1">
    <property type="entry name" value="COBALAMIN BIOSYNTHESIS PROTEIN CBIB"/>
    <property type="match status" value="1"/>
</dbReference>
<evidence type="ECO:0000256" key="2">
    <source>
        <dbReference type="ARBA" id="ARBA00004953"/>
    </source>
</evidence>
<comment type="function">
    <text evidence="9">Converts cobyric acid to cobinamide by the addition of aminopropanol on the F carboxylic group.</text>
</comment>
<comment type="similarity">
    <text evidence="3 9">Belongs to the CobD/CbiB family.</text>
</comment>
<evidence type="ECO:0000256" key="4">
    <source>
        <dbReference type="ARBA" id="ARBA00022475"/>
    </source>
</evidence>
<feature type="transmembrane region" description="Helical" evidence="9">
    <location>
        <begin position="52"/>
        <end position="72"/>
    </location>
</feature>
<keyword evidence="8 9" id="KW-0472">Membrane</keyword>
<sequence length="318" mass="35549">MIYAFIIIAAFLLDAVFGDPHGLPHPVVLIGKFIAKGEAFMRRYFSPRTGGTLLALGTIAISFCIPFFLLFFLARLNFYAALALEIFFCYQILAAKSLKKESMRVYRYLEANDIANSRKYLSWIVGRDTKELDQKQIIKATVETVAENTSDGVIAPLFYMAAGGAPLGFLYKAVNTLDSMIGYKNEAYIEFGRFAAKMDDVFNFIPAWLSGLFMIAGSLFVRLDTKNAVRIFRRDRNNHASPNSAKTESVAAGALGIQLAGDAFYFGKLYRKKTIGDVVREPHPDDICKMNTLMYATAVIGVLAFAAVRIWIWWIVSK</sequence>
<feature type="transmembrane region" description="Helical" evidence="9">
    <location>
        <begin position="78"/>
        <end position="98"/>
    </location>
</feature>
<evidence type="ECO:0000256" key="1">
    <source>
        <dbReference type="ARBA" id="ARBA00004651"/>
    </source>
</evidence>
<dbReference type="RefSeq" id="WP_186858623.1">
    <property type="nucleotide sequence ID" value="NZ_JACOON010000007.1"/>
</dbReference>
<comment type="subcellular location">
    <subcellularLocation>
        <location evidence="1 9">Cell membrane</location>
        <topology evidence="1 9">Multi-pass membrane protein</topology>
    </subcellularLocation>
</comment>
<evidence type="ECO:0000256" key="8">
    <source>
        <dbReference type="ARBA" id="ARBA00023136"/>
    </source>
</evidence>
<evidence type="ECO:0000256" key="5">
    <source>
        <dbReference type="ARBA" id="ARBA00022573"/>
    </source>
</evidence>
<evidence type="ECO:0000313" key="10">
    <source>
        <dbReference type="EMBL" id="MBC5649174.1"/>
    </source>
</evidence>
<comment type="pathway">
    <text evidence="2 9">Cofactor biosynthesis; adenosylcobalamin biosynthesis.</text>
</comment>
<keyword evidence="6 9" id="KW-0812">Transmembrane</keyword>
<comment type="caution">
    <text evidence="9">Lacks conserved residue(s) required for the propagation of feature annotation.</text>
</comment>
<dbReference type="HAMAP" id="MF_00024">
    <property type="entry name" value="CobD_CbiB"/>
    <property type="match status" value="1"/>
</dbReference>
<reference evidence="10 11" key="1">
    <citation type="submission" date="2020-08" db="EMBL/GenBank/DDBJ databases">
        <title>Genome public.</title>
        <authorList>
            <person name="Liu C."/>
            <person name="Sun Q."/>
        </authorList>
    </citation>
    <scope>NUCLEOTIDE SEQUENCE [LARGE SCALE GENOMIC DNA]</scope>
    <source>
        <strain evidence="10 11">NSJ-35</strain>
    </source>
</reference>
<keyword evidence="5 9" id="KW-0169">Cobalamin biosynthesis</keyword>